<protein>
    <submittedName>
        <fullName evidence="2">Uncharacterized protein</fullName>
    </submittedName>
</protein>
<reference evidence="2 3" key="1">
    <citation type="submission" date="2016-07" db="EMBL/GenBank/DDBJ databases">
        <title>Multiple horizontal gene transfer events from other fungi enriched the ability of initially mycotrophic Trichoderma (Ascomycota) to feed on dead plant biomass.</title>
        <authorList>
            <consortium name="DOE Joint Genome Institute"/>
            <person name="Aerts A."/>
            <person name="Atanasova L."/>
            <person name="Chenthamara K."/>
            <person name="Zhang J."/>
            <person name="Grujic M."/>
            <person name="Henrissat B."/>
            <person name="Kuo A."/>
            <person name="Salamov A."/>
            <person name="Lipzen A."/>
            <person name="Labutti K."/>
            <person name="Barry K."/>
            <person name="Miao Y."/>
            <person name="Rahimi M.J."/>
            <person name="Shen Q."/>
            <person name="Grigoriev I.V."/>
            <person name="Kubicek C.P."/>
            <person name="Druzhinina I.S."/>
        </authorList>
    </citation>
    <scope>NUCLEOTIDE SEQUENCE [LARGE SCALE GENOMIC DNA]</scope>
    <source>
        <strain evidence="2 3">ATCC 18648</strain>
    </source>
</reference>
<keyword evidence="1" id="KW-0812">Transmembrane</keyword>
<proteinExistence type="predicted"/>
<name>A0A2T4C1S6_TRILO</name>
<accession>A0A2T4C1S6</accession>
<dbReference type="EMBL" id="KZ679133">
    <property type="protein sequence ID" value="PTB75513.1"/>
    <property type="molecule type" value="Genomic_DNA"/>
</dbReference>
<sequence length="274" mass="30994">MQDLSRLMVVSFFPLNTDDLYNDQKAKNTWFWVLTTTIAAVLCLTLRGSHIILPDSSHSSALKQIRVRFAAVVSPLLFAATSKSGSCIFPYSISFSLFSSGPCLYLLEFGHTRRGSCLIIVSFPAWRSQGHLGNLVSVVFCFWLSFFSCALVLVHDGPRDGVTQPLRFFSCVFISHGLSFLSRSSIRLPRLQTVVTEKTRRIDNDLSTLSFVYFRKWTERRPTGWFSSVQGALGYCLRAGGEWKGKKSRLIMILIVSIWVCRALRHCQCDCCYN</sequence>
<keyword evidence="1" id="KW-1133">Transmembrane helix</keyword>
<feature type="transmembrane region" description="Helical" evidence="1">
    <location>
        <begin position="132"/>
        <end position="154"/>
    </location>
</feature>
<feature type="transmembrane region" description="Helical" evidence="1">
    <location>
        <begin position="30"/>
        <end position="53"/>
    </location>
</feature>
<keyword evidence="3" id="KW-1185">Reference proteome</keyword>
<dbReference type="Proteomes" id="UP000240760">
    <property type="component" value="Unassembled WGS sequence"/>
</dbReference>
<evidence type="ECO:0000256" key="1">
    <source>
        <dbReference type="SAM" id="Phobius"/>
    </source>
</evidence>
<keyword evidence="1" id="KW-0472">Membrane</keyword>
<evidence type="ECO:0000313" key="2">
    <source>
        <dbReference type="EMBL" id="PTB75513.1"/>
    </source>
</evidence>
<gene>
    <name evidence="2" type="ORF">M440DRAFT_324395</name>
</gene>
<organism evidence="2 3">
    <name type="scientific">Trichoderma longibrachiatum ATCC 18648</name>
    <dbReference type="NCBI Taxonomy" id="983965"/>
    <lineage>
        <taxon>Eukaryota</taxon>
        <taxon>Fungi</taxon>
        <taxon>Dikarya</taxon>
        <taxon>Ascomycota</taxon>
        <taxon>Pezizomycotina</taxon>
        <taxon>Sordariomycetes</taxon>
        <taxon>Hypocreomycetidae</taxon>
        <taxon>Hypocreales</taxon>
        <taxon>Hypocreaceae</taxon>
        <taxon>Trichoderma</taxon>
    </lineage>
</organism>
<dbReference type="AlphaFoldDB" id="A0A2T4C1S6"/>
<evidence type="ECO:0000313" key="3">
    <source>
        <dbReference type="Proteomes" id="UP000240760"/>
    </source>
</evidence>